<dbReference type="EMBL" id="CP000383">
    <property type="protein sequence ID" value="ABG57878.1"/>
    <property type="molecule type" value="Genomic_DNA"/>
</dbReference>
<dbReference type="KEGG" id="chu:CHU_0591"/>
<evidence type="ECO:0000256" key="1">
    <source>
        <dbReference type="ARBA" id="ARBA00004924"/>
    </source>
</evidence>
<comment type="pathway">
    <text evidence="1">Siderophore biosynthesis.</text>
</comment>
<protein>
    <submittedName>
        <fullName evidence="4">Siderophore biosynthesis protein</fullName>
    </submittedName>
</protein>
<evidence type="ECO:0000256" key="2">
    <source>
        <dbReference type="ARBA" id="ARBA00007832"/>
    </source>
</evidence>
<proteinExistence type="inferred from homology"/>
<dbReference type="OrthoDB" id="2989563at2"/>
<dbReference type="InterPro" id="IPR022770">
    <property type="entry name" value="IucA/IucC-like_C"/>
</dbReference>
<dbReference type="InterPro" id="IPR037455">
    <property type="entry name" value="LucA/IucC-like"/>
</dbReference>
<comment type="similarity">
    <text evidence="2">Belongs to the IucA/IucC family.</text>
</comment>
<dbReference type="SUPFAM" id="SSF55729">
    <property type="entry name" value="Acyl-CoA N-acyltransferases (Nat)"/>
    <property type="match status" value="1"/>
</dbReference>
<dbReference type="InterPro" id="IPR019432">
    <property type="entry name" value="Acyltransferase_MbtK/IucB-like"/>
</dbReference>
<dbReference type="Pfam" id="PF13523">
    <property type="entry name" value="Acetyltransf_8"/>
    <property type="match status" value="1"/>
</dbReference>
<dbReference type="Pfam" id="PF06276">
    <property type="entry name" value="FhuF"/>
    <property type="match status" value="1"/>
</dbReference>
<feature type="domain" description="Acyltransferase MbtK/IucB-like conserved" evidence="3">
    <location>
        <begin position="631"/>
        <end position="678"/>
    </location>
</feature>
<evidence type="ECO:0000259" key="3">
    <source>
        <dbReference type="SMART" id="SM01006"/>
    </source>
</evidence>
<dbReference type="AlphaFoldDB" id="A0A6N4SNM8"/>
<dbReference type="Gene3D" id="1.10.510.40">
    <property type="match status" value="1"/>
</dbReference>
<organism evidence="4 5">
    <name type="scientific">Cytophaga hutchinsonii (strain ATCC 33406 / DSM 1761 / CIP 103989 / NBRC 15051 / NCIMB 9469 / D465)</name>
    <dbReference type="NCBI Taxonomy" id="269798"/>
    <lineage>
        <taxon>Bacteria</taxon>
        <taxon>Pseudomonadati</taxon>
        <taxon>Bacteroidota</taxon>
        <taxon>Cytophagia</taxon>
        <taxon>Cytophagales</taxon>
        <taxon>Cytophagaceae</taxon>
        <taxon>Cytophaga</taxon>
    </lineage>
</organism>
<dbReference type="GO" id="GO:0016881">
    <property type="term" value="F:acid-amino acid ligase activity"/>
    <property type="evidence" value="ECO:0007669"/>
    <property type="project" value="UniProtKB-ARBA"/>
</dbReference>
<dbReference type="RefSeq" id="WP_011583994.1">
    <property type="nucleotide sequence ID" value="NC_008255.1"/>
</dbReference>
<dbReference type="PANTHER" id="PTHR34384">
    <property type="entry name" value="L-2,3-DIAMINOPROPANOATE--CITRATE LIGASE"/>
    <property type="match status" value="1"/>
</dbReference>
<evidence type="ECO:0000313" key="5">
    <source>
        <dbReference type="Proteomes" id="UP000001822"/>
    </source>
</evidence>
<gene>
    <name evidence="4" type="ordered locus">CHU_0591</name>
</gene>
<dbReference type="GO" id="GO:0019290">
    <property type="term" value="P:siderophore biosynthetic process"/>
    <property type="evidence" value="ECO:0007669"/>
    <property type="project" value="InterPro"/>
</dbReference>
<dbReference type="Gene3D" id="6.10.250.3370">
    <property type="match status" value="1"/>
</dbReference>
<dbReference type="Gene3D" id="3.40.630.30">
    <property type="match status" value="1"/>
</dbReference>
<sequence length="810" mass="92986">MNTQGIINKKQWTANYVFSTIINCFLKEHTCWHKFNHVPQHDPALASYMNESANFELIKIKDASSEKEIYCAVDYFSPTGRHVFRFPIISRNSREDAFGNISLADFIAFVEQINDAENTVLADRVQDSLANTNTYINYAESTGKLKTINKAIQSFIEAEQSLLLGHQMHPVAKSRMGFNETALIQYSPECSESFQLHYFLAAPNIVNEQSTLETPVSSVLKETLLKDAATSQTIKDLINNNNDTIIPCHPWEAMHLMNDAQVQKLLLKGHLKYLGEAGPLFTPTSSVRTVYSKDFPYMFKFSLHVKITNSERVNLERELWRGYDISRLMKTAWGINLAADYPQLEFVSDPGFFMIKGEDNAWIEGFNTVVRINSFYKEAANRNVSLIAALSQDGIYNQPARIKNIISTIAGNTDVSIEEAARSWMRKYVQVSVIPLVGIYNQYGLACEAHQQNVLLEMDAIGYPAKLLFRDNQGYFFRDGKADELLTHVSDLAERSMSIVPEEMIHPKYTYYILYNNILGLINAFGVNKLISEYSLLDIVAEELEAIRFKDSTGFVHYMLNARDWYLKSNLVTTIRNMDEARQPIENPAVYSDYPNPFMYRYCCNGLIKPKTKDVLYVKYFAEQDITITLRAFDMSKDLSMLHGWFNMEHTKAFWKMDGPIRELEEFYIMLMDSDHSHSFVGEINGEATFTMEPYWPMRDSVGKYYDALPTDFGAHLLIAPTDKNKKYTMQLIQVVMEYIFNQPEVGKCIGEADVKAKPMHMLITRVGFKFQKVIEMPHKTANLTFCEREWYKEKFPNASILEPALSDLV</sequence>
<reference evidence="4 5" key="1">
    <citation type="journal article" date="2007" name="Appl. Environ. Microbiol.">
        <title>Genome sequence of the cellulolytic gliding bacterium Cytophaga hutchinsonii.</title>
        <authorList>
            <person name="Xie G."/>
            <person name="Bruce D.C."/>
            <person name="Challacombe J.F."/>
            <person name="Chertkov O."/>
            <person name="Detter J.C."/>
            <person name="Gilna P."/>
            <person name="Han C.S."/>
            <person name="Lucas S."/>
            <person name="Misra M."/>
            <person name="Myers G.L."/>
            <person name="Richardson P."/>
            <person name="Tapia R."/>
            <person name="Thayer N."/>
            <person name="Thompson L.S."/>
            <person name="Brettin T.S."/>
            <person name="Henrissat B."/>
            <person name="Wilson D.B."/>
            <person name="McBride M.J."/>
        </authorList>
    </citation>
    <scope>NUCLEOTIDE SEQUENCE [LARGE SCALE GENOMIC DNA]</scope>
    <source>
        <strain evidence="5">ATCC 33406 / DSM 1761 / CIP 103989 / NBRC 15051 / NCIMB 9469 / D465</strain>
    </source>
</reference>
<name>A0A6N4SNM8_CYTH3</name>
<keyword evidence="5" id="KW-1185">Reference proteome</keyword>
<evidence type="ECO:0000313" key="4">
    <source>
        <dbReference type="EMBL" id="ABG57878.1"/>
    </source>
</evidence>
<dbReference type="InterPro" id="IPR016181">
    <property type="entry name" value="Acyl_CoA_acyltransferase"/>
</dbReference>
<dbReference type="Pfam" id="PF04183">
    <property type="entry name" value="IucA_IucC"/>
    <property type="match status" value="1"/>
</dbReference>
<dbReference type="SMART" id="SM01006">
    <property type="entry name" value="AlcB"/>
    <property type="match status" value="1"/>
</dbReference>
<dbReference type="InterPro" id="IPR007310">
    <property type="entry name" value="Aerobactin_biosyn_IucA/IucC_N"/>
</dbReference>
<dbReference type="Proteomes" id="UP000001822">
    <property type="component" value="Chromosome"/>
</dbReference>
<dbReference type="PANTHER" id="PTHR34384:SF5">
    <property type="entry name" value="L-2,3-DIAMINOPROPANOATE--CITRATE LIGASE"/>
    <property type="match status" value="1"/>
</dbReference>
<dbReference type="GO" id="GO:0016746">
    <property type="term" value="F:acyltransferase activity"/>
    <property type="evidence" value="ECO:0007669"/>
    <property type="project" value="InterPro"/>
</dbReference>
<accession>A0A6N4SNM8</accession>